<evidence type="ECO:0000256" key="1">
    <source>
        <dbReference type="SAM" id="Phobius"/>
    </source>
</evidence>
<keyword evidence="1" id="KW-0472">Membrane</keyword>
<sequence>MIYYILIFLSTAILAWGFSGKSKPPKLLFFAFSMTIALFVGLSDMLGGYDRYIYAEVFQDLHTSVINRDFFNKEFMFFFGKEPLYGLINNVIAYFTPNRYVFILIYTLFV</sequence>
<proteinExistence type="predicted"/>
<dbReference type="Proteomes" id="UP000219058">
    <property type="component" value="Unassembled WGS sequence"/>
</dbReference>
<name>A0A2A6EC32_PREIN</name>
<dbReference type="AlphaFoldDB" id="A0A2A6EC32"/>
<keyword evidence="1" id="KW-0812">Transmembrane</keyword>
<feature type="non-terminal residue" evidence="2">
    <location>
        <position position="110"/>
    </location>
</feature>
<reference evidence="2 3" key="1">
    <citation type="submission" date="2017-09" db="EMBL/GenBank/DDBJ databases">
        <title>Phase variable restriction modification systems are present in the genome sequences of periodontal pathogens Prevotella intermedia, Tannerella forsythia and Porphyromonas gingivalis.</title>
        <authorList>
            <person name="Haigh R.D."/>
            <person name="Crawford L."/>
            <person name="Ralph J."/>
            <person name="Wanford J."/>
            <person name="Vartoukian S.R."/>
            <person name="Hijazib K."/>
            <person name="Wade W."/>
            <person name="Oggioni M.R."/>
        </authorList>
    </citation>
    <scope>NUCLEOTIDE SEQUENCE [LARGE SCALE GENOMIC DNA]</scope>
    <source>
        <strain evidence="2 3">WW2834</strain>
    </source>
</reference>
<organism evidence="2 3">
    <name type="scientific">Prevotella intermedia</name>
    <dbReference type="NCBI Taxonomy" id="28131"/>
    <lineage>
        <taxon>Bacteria</taxon>
        <taxon>Pseudomonadati</taxon>
        <taxon>Bacteroidota</taxon>
        <taxon>Bacteroidia</taxon>
        <taxon>Bacteroidales</taxon>
        <taxon>Prevotellaceae</taxon>
        <taxon>Prevotella</taxon>
    </lineage>
</organism>
<accession>A0A2A6EC32</accession>
<evidence type="ECO:0000313" key="2">
    <source>
        <dbReference type="EMBL" id="PDP56516.1"/>
    </source>
</evidence>
<protein>
    <submittedName>
        <fullName evidence="2">Capsular biosynthesis protein</fullName>
    </submittedName>
</protein>
<evidence type="ECO:0000313" key="3">
    <source>
        <dbReference type="Proteomes" id="UP000219058"/>
    </source>
</evidence>
<dbReference type="EMBL" id="NSLY01000089">
    <property type="protein sequence ID" value="PDP56516.1"/>
    <property type="molecule type" value="Genomic_DNA"/>
</dbReference>
<keyword evidence="1" id="KW-1133">Transmembrane helix</keyword>
<feature type="transmembrane region" description="Helical" evidence="1">
    <location>
        <begin position="27"/>
        <end position="46"/>
    </location>
</feature>
<comment type="caution">
    <text evidence="2">The sequence shown here is derived from an EMBL/GenBank/DDBJ whole genome shotgun (WGS) entry which is preliminary data.</text>
</comment>
<gene>
    <name evidence="2" type="ORF">CLI71_12580</name>
</gene>